<comment type="caution">
    <text evidence="1">The sequence shown here is derived from an EMBL/GenBank/DDBJ whole genome shotgun (WGS) entry which is preliminary data.</text>
</comment>
<keyword evidence="2" id="KW-1185">Reference proteome</keyword>
<dbReference type="Proteomes" id="UP001501343">
    <property type="component" value="Unassembled WGS sequence"/>
</dbReference>
<evidence type="ECO:0000313" key="2">
    <source>
        <dbReference type="Proteomes" id="UP001501343"/>
    </source>
</evidence>
<evidence type="ECO:0000313" key="1">
    <source>
        <dbReference type="EMBL" id="GAA1923495.1"/>
    </source>
</evidence>
<accession>A0ABN2PLA4</accession>
<reference evidence="1 2" key="1">
    <citation type="journal article" date="2019" name="Int. J. Syst. Evol. Microbiol.">
        <title>The Global Catalogue of Microorganisms (GCM) 10K type strain sequencing project: providing services to taxonomists for standard genome sequencing and annotation.</title>
        <authorList>
            <consortium name="The Broad Institute Genomics Platform"/>
            <consortium name="The Broad Institute Genome Sequencing Center for Infectious Disease"/>
            <person name="Wu L."/>
            <person name="Ma J."/>
        </authorList>
    </citation>
    <scope>NUCLEOTIDE SEQUENCE [LARGE SCALE GENOMIC DNA]</scope>
    <source>
        <strain evidence="1 2">JCM 14900</strain>
    </source>
</reference>
<proteinExistence type="predicted"/>
<sequence>MCVFERDGSWHTVTTDERSGVIESTRRTFPDESAALVDALEGARLLKDLLTFEHDAFDPSVSSRAIEAEAAVVDSESIDMSDVAIPSADAGRTYRERLAARRPDLTAPAIAALTNRWFYRRLWLDAPSAVARQAEEFEEMFAGRLYHPFTT</sequence>
<name>A0ABN2PLA4_9MICO</name>
<dbReference type="RefSeq" id="WP_248146816.1">
    <property type="nucleotide sequence ID" value="NZ_BAAAOF010000002.1"/>
</dbReference>
<dbReference type="EMBL" id="BAAAOF010000002">
    <property type="protein sequence ID" value="GAA1923495.1"/>
    <property type="molecule type" value="Genomic_DNA"/>
</dbReference>
<gene>
    <name evidence="1" type="ORF">GCM10009775_14830</name>
</gene>
<protein>
    <submittedName>
        <fullName evidence="1">Uncharacterized protein</fullName>
    </submittedName>
</protein>
<organism evidence="1 2">
    <name type="scientific">Microbacterium aoyamense</name>
    <dbReference type="NCBI Taxonomy" id="344166"/>
    <lineage>
        <taxon>Bacteria</taxon>
        <taxon>Bacillati</taxon>
        <taxon>Actinomycetota</taxon>
        <taxon>Actinomycetes</taxon>
        <taxon>Micrococcales</taxon>
        <taxon>Microbacteriaceae</taxon>
        <taxon>Microbacterium</taxon>
    </lineage>
</organism>